<feature type="region of interest" description="Disordered" evidence="1">
    <location>
        <begin position="35"/>
        <end position="64"/>
    </location>
</feature>
<accession>A0A8J7UUM9</accession>
<dbReference type="EMBL" id="JAFIDN010000002">
    <property type="protein sequence ID" value="MBP3191626.1"/>
    <property type="molecule type" value="Genomic_DNA"/>
</dbReference>
<feature type="compositionally biased region" description="Basic and acidic residues" evidence="1">
    <location>
        <begin position="1101"/>
        <end position="1114"/>
    </location>
</feature>
<evidence type="ECO:0000256" key="1">
    <source>
        <dbReference type="SAM" id="MobiDB-lite"/>
    </source>
</evidence>
<comment type="caution">
    <text evidence="3">The sequence shown here is derived from an EMBL/GenBank/DDBJ whole genome shotgun (WGS) entry which is preliminary data.</text>
</comment>
<reference evidence="3" key="1">
    <citation type="submission" date="2021-02" db="EMBL/GenBank/DDBJ databases">
        <title>Natronogracilivirga saccharolytica gen. nov. sp. nov. a new anaerobic, haloalkiliphilic carbohydrate-fermenting bacterium from soda lake and proposing of Cyclonatronumiaceae fam. nov. in the phylum Balneolaeota.</title>
        <authorList>
            <person name="Zhilina T.N."/>
            <person name="Sorokin D.Y."/>
            <person name="Zavarzina D.G."/>
            <person name="Toshchakov S.V."/>
            <person name="Kublanov I.V."/>
        </authorList>
    </citation>
    <scope>NUCLEOTIDE SEQUENCE</scope>
    <source>
        <strain evidence="3">Z-1702</strain>
    </source>
</reference>
<keyword evidence="3" id="KW-0808">Transferase</keyword>
<dbReference type="InterPro" id="IPR026444">
    <property type="entry name" value="Secre_tail"/>
</dbReference>
<dbReference type="Pfam" id="PF13290">
    <property type="entry name" value="CHB_HEX_C_1"/>
    <property type="match status" value="1"/>
</dbReference>
<dbReference type="GO" id="GO:0016301">
    <property type="term" value="F:kinase activity"/>
    <property type="evidence" value="ECO:0007669"/>
    <property type="project" value="UniProtKB-KW"/>
</dbReference>
<dbReference type="SUPFAM" id="SSF74853">
    <property type="entry name" value="Lamin A/C globular tail domain"/>
    <property type="match status" value="1"/>
</dbReference>
<dbReference type="InterPro" id="IPR059177">
    <property type="entry name" value="GH29D-like_dom"/>
</dbReference>
<dbReference type="Gene3D" id="2.60.40.4070">
    <property type="match status" value="1"/>
</dbReference>
<dbReference type="InterPro" id="IPR014867">
    <property type="entry name" value="Spore_coat_CotH_CotH2/3/7"/>
</dbReference>
<feature type="region of interest" description="Disordered" evidence="1">
    <location>
        <begin position="1092"/>
        <end position="1114"/>
    </location>
</feature>
<dbReference type="RefSeq" id="WP_210510292.1">
    <property type="nucleotide sequence ID" value="NZ_JAFIDN010000002.1"/>
</dbReference>
<dbReference type="PROSITE" id="PS51841">
    <property type="entry name" value="LTD"/>
    <property type="match status" value="1"/>
</dbReference>
<evidence type="ECO:0000259" key="2">
    <source>
        <dbReference type="PROSITE" id="PS51841"/>
    </source>
</evidence>
<feature type="compositionally biased region" description="Basic and acidic residues" evidence="1">
    <location>
        <begin position="36"/>
        <end position="59"/>
    </location>
</feature>
<sequence length="1201" mass="135984">MIDRGGFPVMMVFILLFSVAMSSLALDHQSAYDGVAGERSDRQSHGEHAHGHHGLDEPAHGQYDGARQNQNVRINEFMSSNNLTASDEDGDFEDWIELVNTGSEPVSTEHLALSDDPEDPWRWMLPDTTIAPGDFLLIWASGKDRTEPGRPLHANFAINRLGEPLLLSHVITGERIDSIPPVHLNSDHSFGRKPDGTGEWYFFREATPGAPNTTEAYRDRLGPPSFSHPQGFHTSAFKLEVAHNDPEATIYYTLNGDSPDSSSKKLEPGQEIPIRDRSDDPNAFSTIRTTEMDGHNLHFTKPDHPVAKGTVLRFLVTRPGYLPEEITKTYFVFDEGAERYSFPVVSVVSDSMNFFGHEEGIYVPGIHYEKDPRPGHGNYRMRGRDWEAPSHVTMFEGDGSVAFDQGAGIRIHGGFSRQGPQKSLRLYARTEYGDDRFHYPVFPDQDYYSYNRLLLRNSGNDWVETMFRDAASQTVVRHMNFKTQAYRPALVFINGEYWGIQNFRERYDRHLIGRVAGVDEENIDLLDDHMRPKEGDSLHYRETRDIFVKEDMSDPEQYQRILKRIDMDNLLDYYTAQVWFGNDDWPHNNIDFWRLRTEYRPDAPAGHDGRWRWMLVDTDRSMALFNYFALPNYDLLDWLLREVNPRTGEAWPNELLRNLLDSPEFHRKFVNRMAGHLNTTFRPERVKEIVSSMADVVRPEIEEHIGRWERPQSKESWQGAVGNMLSFADLRPDHVRNHIKEHLGTGPTVTLTVDVSDAGSGYVQVESIDLLPETPGVVPPSNQSAGAGNEQLYDTKRQRRLPVDDVGSEADVYPWDGVYFEEVPVKLVARAWPGHQFSHWEKKENSGDYTEPQHTDTLMLSLSGDAVTEGEVHVKAVFEPDNDQVIEPKPHVLASGEYRFEEWPADTTAGAHPPSLAFVYMDHKEPRLDAEIEGETSGLFHLQSRTRVTGHGSEGFAFINTSHPDGNEGYPGRRLGGALLNLDTRDVEENTVSVSWTGLTHAENSRRYHLRLQYRIGDSGPFHDVTDAEGDPVTYKPQADGESAKMGPHYLPGHLIDKPLVQLFWRYYYSGKRTDPVDGSRSWLGVSDISVQPDRLTGADPDGKDPEGPDSEIPSRVELKQNYPNPFNPVTVISYRLPEETNVRLSVYDSIGRRVVTLVDGKQTAGSHDVTFDGTGLASGVYIYHLEAGDVVRSGTMTLLK</sequence>
<evidence type="ECO:0000313" key="4">
    <source>
        <dbReference type="Proteomes" id="UP000673975"/>
    </source>
</evidence>
<dbReference type="InterPro" id="IPR001322">
    <property type="entry name" value="Lamin_tail_dom"/>
</dbReference>
<keyword evidence="4" id="KW-1185">Reference proteome</keyword>
<feature type="domain" description="LTD" evidence="2">
    <location>
        <begin position="66"/>
        <end position="183"/>
    </location>
</feature>
<dbReference type="NCBIfam" id="TIGR04183">
    <property type="entry name" value="Por_Secre_tail"/>
    <property type="match status" value="1"/>
</dbReference>
<feature type="region of interest" description="Disordered" evidence="1">
    <location>
        <begin position="253"/>
        <end position="282"/>
    </location>
</feature>
<feature type="compositionally biased region" description="Basic and acidic residues" evidence="1">
    <location>
        <begin position="262"/>
        <end position="280"/>
    </location>
</feature>
<proteinExistence type="predicted"/>
<gene>
    <name evidence="3" type="ORF">NATSA_03005</name>
</gene>
<protein>
    <submittedName>
        <fullName evidence="3">CotH kinase family protein</fullName>
    </submittedName>
</protein>
<dbReference type="InterPro" id="IPR036415">
    <property type="entry name" value="Lamin_tail_dom_sf"/>
</dbReference>
<dbReference type="Pfam" id="PF18962">
    <property type="entry name" value="Por_Secre_tail"/>
    <property type="match status" value="1"/>
</dbReference>
<name>A0A8J7UUM9_9BACT</name>
<evidence type="ECO:0000313" key="3">
    <source>
        <dbReference type="EMBL" id="MBP3191626.1"/>
    </source>
</evidence>
<dbReference type="Proteomes" id="UP000673975">
    <property type="component" value="Unassembled WGS sequence"/>
</dbReference>
<keyword evidence="3" id="KW-0418">Kinase</keyword>
<organism evidence="3 4">
    <name type="scientific">Natronogracilivirga saccharolytica</name>
    <dbReference type="NCBI Taxonomy" id="2812953"/>
    <lineage>
        <taxon>Bacteria</taxon>
        <taxon>Pseudomonadati</taxon>
        <taxon>Balneolota</taxon>
        <taxon>Balneolia</taxon>
        <taxon>Balneolales</taxon>
        <taxon>Cyclonatronaceae</taxon>
        <taxon>Natronogracilivirga</taxon>
    </lineage>
</organism>
<dbReference type="Pfam" id="PF08757">
    <property type="entry name" value="CotH"/>
    <property type="match status" value="1"/>
</dbReference>
<dbReference type="AlphaFoldDB" id="A0A8J7UUM9"/>